<comment type="caution">
    <text evidence="3">The sequence shown here is derived from an EMBL/GenBank/DDBJ whole genome shotgun (WGS) entry which is preliminary data.</text>
</comment>
<dbReference type="GO" id="GO:0005829">
    <property type="term" value="C:cytosol"/>
    <property type="evidence" value="ECO:0007669"/>
    <property type="project" value="TreeGrafter"/>
</dbReference>
<proteinExistence type="predicted"/>
<dbReference type="Pfam" id="PF01075">
    <property type="entry name" value="Glyco_transf_9"/>
    <property type="match status" value="1"/>
</dbReference>
<evidence type="ECO:0000256" key="1">
    <source>
        <dbReference type="ARBA" id="ARBA00022676"/>
    </source>
</evidence>
<name>A0A4Q0NX33_9FLAO</name>
<dbReference type="InterPro" id="IPR051199">
    <property type="entry name" value="LPS_LOS_Heptosyltrfase"/>
</dbReference>
<sequence length="357" mass="40902">MQKILVIQQKMIGDVLISTLLCENLRQAYPNAQIDYMVYESTSDILNGHSSFDNLVLFKPEHRKSKLALLNLIKSIRRSNYDIVIDAYAKLESQLATLFSGATKKISYQKSKSDLIYTHSVLRKKKSSSNLGLIIEHRLALLKPLGITDNLITHPKVYVTEDEKNFAEKLFKKHKLKEHLPNVMISAIGSELAKTYPAKYMAQVVEQIVQTHKVNILFNYLPKQKDIALRIYNSCSTETQKYIYFDLLGNSLREFIAIMNECDLIIGNDGGAINIAKALKKPAFTIFSPWIDKAGWATFEDGNQNSSVHLKDFRTDLFTGISTKEIKKSYQEFYENFKPNLFENQLNHFLNYNLSPT</sequence>
<dbReference type="Proteomes" id="UP000289821">
    <property type="component" value="Unassembled WGS sequence"/>
</dbReference>
<organism evidence="3 4">
    <name type="scientific">Leeuwenhoekiella aestuarii</name>
    <dbReference type="NCBI Taxonomy" id="2249426"/>
    <lineage>
        <taxon>Bacteria</taxon>
        <taxon>Pseudomonadati</taxon>
        <taxon>Bacteroidota</taxon>
        <taxon>Flavobacteriia</taxon>
        <taxon>Flavobacteriales</taxon>
        <taxon>Flavobacteriaceae</taxon>
        <taxon>Leeuwenhoekiella</taxon>
    </lineage>
</organism>
<evidence type="ECO:0000313" key="4">
    <source>
        <dbReference type="Proteomes" id="UP000289821"/>
    </source>
</evidence>
<accession>A0A4Q0NX33</accession>
<dbReference type="PANTHER" id="PTHR30160:SF7">
    <property type="entry name" value="ADP-HEPTOSE--LPS HEPTOSYLTRANSFERASE 2"/>
    <property type="match status" value="1"/>
</dbReference>
<dbReference type="RefSeq" id="WP_236638764.1">
    <property type="nucleotide sequence ID" value="NZ_QOVI01000002.1"/>
</dbReference>
<keyword evidence="1" id="KW-0328">Glycosyltransferase</keyword>
<dbReference type="Gene3D" id="3.40.50.2000">
    <property type="entry name" value="Glycogen Phosphorylase B"/>
    <property type="match status" value="2"/>
</dbReference>
<reference evidence="3 4" key="1">
    <citation type="submission" date="2018-07" db="EMBL/GenBank/DDBJ databases">
        <title>Leeuwenhoekiella genomics.</title>
        <authorList>
            <person name="Tahon G."/>
            <person name="Willems A."/>
        </authorList>
    </citation>
    <scope>NUCLEOTIDE SEQUENCE [LARGE SCALE GENOMIC DNA]</scope>
    <source>
        <strain evidence="3 4">R-50232</strain>
    </source>
</reference>
<dbReference type="AlphaFoldDB" id="A0A4Q0NX33"/>
<evidence type="ECO:0000256" key="2">
    <source>
        <dbReference type="ARBA" id="ARBA00022679"/>
    </source>
</evidence>
<keyword evidence="2 3" id="KW-0808">Transferase</keyword>
<dbReference type="CDD" id="cd03789">
    <property type="entry name" value="GT9_LPS_heptosyltransferase"/>
    <property type="match status" value="1"/>
</dbReference>
<dbReference type="GO" id="GO:0008713">
    <property type="term" value="F:ADP-heptose-lipopolysaccharide heptosyltransferase activity"/>
    <property type="evidence" value="ECO:0007669"/>
    <property type="project" value="TreeGrafter"/>
</dbReference>
<dbReference type="PANTHER" id="PTHR30160">
    <property type="entry name" value="TETRAACYLDISACCHARIDE 4'-KINASE-RELATED"/>
    <property type="match status" value="1"/>
</dbReference>
<gene>
    <name evidence="3" type="ORF">DSM04_102415</name>
</gene>
<dbReference type="SUPFAM" id="SSF53756">
    <property type="entry name" value="UDP-Glycosyltransferase/glycogen phosphorylase"/>
    <property type="match status" value="1"/>
</dbReference>
<evidence type="ECO:0000313" key="3">
    <source>
        <dbReference type="EMBL" id="RXG16833.1"/>
    </source>
</evidence>
<protein>
    <submittedName>
        <fullName evidence="3">Heptosyltransferase-2</fullName>
    </submittedName>
</protein>
<dbReference type="GO" id="GO:0009244">
    <property type="term" value="P:lipopolysaccharide core region biosynthetic process"/>
    <property type="evidence" value="ECO:0007669"/>
    <property type="project" value="TreeGrafter"/>
</dbReference>
<keyword evidence="4" id="KW-1185">Reference proteome</keyword>
<dbReference type="InterPro" id="IPR002201">
    <property type="entry name" value="Glyco_trans_9"/>
</dbReference>
<dbReference type="EMBL" id="QOVI01000002">
    <property type="protein sequence ID" value="RXG16833.1"/>
    <property type="molecule type" value="Genomic_DNA"/>
</dbReference>